<accession>A0AA39JMH4</accession>
<reference evidence="2" key="1">
    <citation type="submission" date="2023-06" db="EMBL/GenBank/DDBJ databases">
        <authorList>
            <consortium name="Lawrence Berkeley National Laboratory"/>
            <person name="Ahrendt S."/>
            <person name="Sahu N."/>
            <person name="Indic B."/>
            <person name="Wong-Bajracharya J."/>
            <person name="Merenyi Z."/>
            <person name="Ke H.-M."/>
            <person name="Monk M."/>
            <person name="Kocsube S."/>
            <person name="Drula E."/>
            <person name="Lipzen A."/>
            <person name="Balint B."/>
            <person name="Henrissat B."/>
            <person name="Andreopoulos B."/>
            <person name="Martin F.M."/>
            <person name="Harder C.B."/>
            <person name="Rigling D."/>
            <person name="Ford K.L."/>
            <person name="Foster G.D."/>
            <person name="Pangilinan J."/>
            <person name="Papanicolaou A."/>
            <person name="Barry K."/>
            <person name="LaButti K."/>
            <person name="Viragh M."/>
            <person name="Koriabine M."/>
            <person name="Yan M."/>
            <person name="Riley R."/>
            <person name="Champramary S."/>
            <person name="Plett K.L."/>
            <person name="Tsai I.J."/>
            <person name="Slot J."/>
            <person name="Sipos G."/>
            <person name="Plett J."/>
            <person name="Nagy L.G."/>
            <person name="Grigoriev I.V."/>
        </authorList>
    </citation>
    <scope>NUCLEOTIDE SEQUENCE</scope>
    <source>
        <strain evidence="2">FPL87.14</strain>
    </source>
</reference>
<comment type="caution">
    <text evidence="2">The sequence shown here is derived from an EMBL/GenBank/DDBJ whole genome shotgun (WGS) entry which is preliminary data.</text>
</comment>
<proteinExistence type="predicted"/>
<evidence type="ECO:0000256" key="1">
    <source>
        <dbReference type="SAM" id="Coils"/>
    </source>
</evidence>
<dbReference type="AlphaFoldDB" id="A0AA39JMH4"/>
<organism evidence="2 3">
    <name type="scientific">Armillaria borealis</name>
    <dbReference type="NCBI Taxonomy" id="47425"/>
    <lineage>
        <taxon>Eukaryota</taxon>
        <taxon>Fungi</taxon>
        <taxon>Dikarya</taxon>
        <taxon>Basidiomycota</taxon>
        <taxon>Agaricomycotina</taxon>
        <taxon>Agaricomycetes</taxon>
        <taxon>Agaricomycetidae</taxon>
        <taxon>Agaricales</taxon>
        <taxon>Marasmiineae</taxon>
        <taxon>Physalacriaceae</taxon>
        <taxon>Armillaria</taxon>
    </lineage>
</organism>
<protein>
    <submittedName>
        <fullName evidence="2">Uncharacterized protein</fullName>
    </submittedName>
</protein>
<evidence type="ECO:0000313" key="2">
    <source>
        <dbReference type="EMBL" id="KAK0444054.1"/>
    </source>
</evidence>
<sequence length="183" mass="20199">MSKDTSASAIAFVPAPTPLLVGPNNAPSTTVDELAARLDALMEVKDQEIADLQEKIRTLQANSEDLIDWLITNGSKSMDRLRLRHVLDCGQARLAKLANLPVVTPPRSAGDLSRVWRAHLSDCADNDMRLVKARSLVRNTGDAETRPIRRSNASIHRLPQRYSDCASWSHREGLLGSHFTPAR</sequence>
<feature type="coiled-coil region" evidence="1">
    <location>
        <begin position="35"/>
        <end position="62"/>
    </location>
</feature>
<evidence type="ECO:0000313" key="3">
    <source>
        <dbReference type="Proteomes" id="UP001175226"/>
    </source>
</evidence>
<dbReference type="EMBL" id="JAUEPT010000020">
    <property type="protein sequence ID" value="KAK0444054.1"/>
    <property type="molecule type" value="Genomic_DNA"/>
</dbReference>
<keyword evidence="1" id="KW-0175">Coiled coil</keyword>
<keyword evidence="3" id="KW-1185">Reference proteome</keyword>
<dbReference type="Proteomes" id="UP001175226">
    <property type="component" value="Unassembled WGS sequence"/>
</dbReference>
<gene>
    <name evidence="2" type="ORF">EV421DRAFT_486907</name>
</gene>
<name>A0AA39JMH4_9AGAR</name>